<keyword evidence="4" id="KW-0472">Membrane</keyword>
<dbReference type="AlphaFoldDB" id="A0A1U9K8N8"/>
<evidence type="ECO:0000256" key="3">
    <source>
        <dbReference type="ARBA" id="ARBA00022989"/>
    </source>
</evidence>
<dbReference type="GO" id="GO:0012505">
    <property type="term" value="C:endomembrane system"/>
    <property type="evidence" value="ECO:0007669"/>
    <property type="project" value="UniProtKB-SubCell"/>
</dbReference>
<keyword evidence="3" id="KW-1133">Transmembrane helix</keyword>
<sequence>MTQDGNEKQDNPNVPVVVSMNRKEQRFYDKLRRQLRDKLNEYRDKLGERTADYLLLLPDLFVLFVRLARDSRVPKETKIVAGITIAYFISPIDLIPDMMFGLGWLDDLVLAVYALKRVLLDVEQEIVLEHWTGDADLLEKVQEIVEKADSLVGSRVVNAIKRTLSKEK</sequence>
<dbReference type="KEGG" id="ntr:B0W44_12000"/>
<dbReference type="RefSeq" id="WP_077720240.1">
    <property type="nucleotide sequence ID" value="NZ_CP019699.1"/>
</dbReference>
<keyword evidence="7" id="KW-1185">Reference proteome</keyword>
<dbReference type="EMBL" id="CP019699">
    <property type="protein sequence ID" value="AQS56376.1"/>
    <property type="molecule type" value="Genomic_DNA"/>
</dbReference>
<dbReference type="InterPro" id="IPR010652">
    <property type="entry name" value="DUF1232"/>
</dbReference>
<dbReference type="OrthoDB" id="9793277at2"/>
<protein>
    <recommendedName>
        <fullName evidence="5">DUF1232 domain-containing protein</fullName>
    </recommendedName>
</protein>
<dbReference type="Proteomes" id="UP000188603">
    <property type="component" value="Chromosome"/>
</dbReference>
<accession>A0A1U9K8N8</accession>
<evidence type="ECO:0000256" key="2">
    <source>
        <dbReference type="ARBA" id="ARBA00022692"/>
    </source>
</evidence>
<feature type="domain" description="DUF1232" evidence="5">
    <location>
        <begin position="77"/>
        <end position="112"/>
    </location>
</feature>
<keyword evidence="2" id="KW-0812">Transmembrane</keyword>
<dbReference type="STRING" id="1471761.B0W44_12000"/>
<gene>
    <name evidence="6" type="ORF">B0W44_12000</name>
</gene>
<evidence type="ECO:0000259" key="5">
    <source>
        <dbReference type="Pfam" id="PF06803"/>
    </source>
</evidence>
<evidence type="ECO:0000313" key="6">
    <source>
        <dbReference type="EMBL" id="AQS56376.1"/>
    </source>
</evidence>
<name>A0A1U9K8N8_9BACL</name>
<proteinExistence type="predicted"/>
<evidence type="ECO:0000256" key="4">
    <source>
        <dbReference type="ARBA" id="ARBA00023136"/>
    </source>
</evidence>
<evidence type="ECO:0000313" key="7">
    <source>
        <dbReference type="Proteomes" id="UP000188603"/>
    </source>
</evidence>
<organism evidence="6 7">
    <name type="scientific">Novibacillus thermophilus</name>
    <dbReference type="NCBI Taxonomy" id="1471761"/>
    <lineage>
        <taxon>Bacteria</taxon>
        <taxon>Bacillati</taxon>
        <taxon>Bacillota</taxon>
        <taxon>Bacilli</taxon>
        <taxon>Bacillales</taxon>
        <taxon>Thermoactinomycetaceae</taxon>
        <taxon>Novibacillus</taxon>
    </lineage>
</organism>
<dbReference type="Pfam" id="PF06803">
    <property type="entry name" value="DUF1232"/>
    <property type="match status" value="1"/>
</dbReference>
<comment type="subcellular location">
    <subcellularLocation>
        <location evidence="1">Endomembrane system</location>
        <topology evidence="1">Multi-pass membrane protein</topology>
    </subcellularLocation>
</comment>
<evidence type="ECO:0000256" key="1">
    <source>
        <dbReference type="ARBA" id="ARBA00004127"/>
    </source>
</evidence>
<reference evidence="6 7" key="1">
    <citation type="journal article" date="2015" name="Int. J. Syst. Evol. Microbiol.">
        <title>Novibacillus thermophilus gen. nov., sp. nov., a Gram-staining-negative and moderately thermophilic member of the family Thermoactinomycetaceae.</title>
        <authorList>
            <person name="Yang G."/>
            <person name="Chen J."/>
            <person name="Zhou S."/>
        </authorList>
    </citation>
    <scope>NUCLEOTIDE SEQUENCE [LARGE SCALE GENOMIC DNA]</scope>
    <source>
        <strain evidence="6 7">SG-1</strain>
    </source>
</reference>